<evidence type="ECO:0000313" key="4">
    <source>
        <dbReference type="Proteomes" id="UP001234178"/>
    </source>
</evidence>
<reference evidence="3 4" key="1">
    <citation type="journal article" date="2023" name="Nucleic Acids Res.">
        <title>The hologenome of Daphnia magna reveals possible DNA methylation and microbiome-mediated evolution of the host genome.</title>
        <authorList>
            <person name="Chaturvedi A."/>
            <person name="Li X."/>
            <person name="Dhandapani V."/>
            <person name="Marshall H."/>
            <person name="Kissane S."/>
            <person name="Cuenca-Cambronero M."/>
            <person name="Asole G."/>
            <person name="Calvet F."/>
            <person name="Ruiz-Romero M."/>
            <person name="Marangio P."/>
            <person name="Guigo R."/>
            <person name="Rago D."/>
            <person name="Mirbahai L."/>
            <person name="Eastwood N."/>
            <person name="Colbourne J.K."/>
            <person name="Zhou J."/>
            <person name="Mallon E."/>
            <person name="Orsini L."/>
        </authorList>
    </citation>
    <scope>NUCLEOTIDE SEQUENCE [LARGE SCALE GENOMIC DNA]</scope>
    <source>
        <strain evidence="3">LRV0_1</strain>
    </source>
</reference>
<dbReference type="Proteomes" id="UP001234178">
    <property type="component" value="Unassembled WGS sequence"/>
</dbReference>
<feature type="signal peptide" evidence="2">
    <location>
        <begin position="1"/>
        <end position="28"/>
    </location>
</feature>
<evidence type="ECO:0000256" key="1">
    <source>
        <dbReference type="SAM" id="MobiDB-lite"/>
    </source>
</evidence>
<gene>
    <name evidence="3" type="ORF">OUZ56_005823</name>
</gene>
<accession>A0ABQ9YTV7</accession>
<proteinExistence type="predicted"/>
<evidence type="ECO:0000313" key="3">
    <source>
        <dbReference type="EMBL" id="KAK4004080.1"/>
    </source>
</evidence>
<feature type="chain" id="PRO_5046104960" evidence="2">
    <location>
        <begin position="29"/>
        <end position="456"/>
    </location>
</feature>
<keyword evidence="2" id="KW-0732">Signal</keyword>
<keyword evidence="4" id="KW-1185">Reference proteome</keyword>
<evidence type="ECO:0000256" key="2">
    <source>
        <dbReference type="SAM" id="SignalP"/>
    </source>
</evidence>
<name>A0ABQ9YTV7_9CRUS</name>
<organism evidence="3 4">
    <name type="scientific">Daphnia magna</name>
    <dbReference type="NCBI Taxonomy" id="35525"/>
    <lineage>
        <taxon>Eukaryota</taxon>
        <taxon>Metazoa</taxon>
        <taxon>Ecdysozoa</taxon>
        <taxon>Arthropoda</taxon>
        <taxon>Crustacea</taxon>
        <taxon>Branchiopoda</taxon>
        <taxon>Diplostraca</taxon>
        <taxon>Cladocera</taxon>
        <taxon>Anomopoda</taxon>
        <taxon>Daphniidae</taxon>
        <taxon>Daphnia</taxon>
    </lineage>
</organism>
<sequence>MTNALARVAAVFTLLLVVQLSASASVKGRPVASVVKTEPEVKAVKAPQVVASDPVPAKVQQKTAVPVQKEKTVELVQKEKVVEPVPQTSADAPQKLNVDATKSAEDAKKAEVDAGHHIQGDGPFVVNAQQLPPDVREEIMRQLNTQYRLSQEKKQQQKQQTVKGHPGVQVKSDYVPTPENESFDPELAAGIAELLTRMAVEDDVGNQYIDLEELPAALKLQVTEYLTKQQTMDEQKEVLEQLKLQQHAEKVKAQEASFASLLNKQTDSQIDELLSSLLQGYLEDYPGPAAGYYPQRLSPYAYPQRPAFPSRYPPYGVQPQYGGYPGGNQYHGSFRPYSGLAAYPSAALGGFHPASYGIQPYVLQSSLMAREPFPQLYDRSVATKPLPHRTIGGPLGSFLAVPLGYVENLKPEDQPNPLAAYYAYYRQLYESQSRIHPADLAVQQPRPYVNYKFRRY</sequence>
<feature type="region of interest" description="Disordered" evidence="1">
    <location>
        <begin position="152"/>
        <end position="180"/>
    </location>
</feature>
<comment type="caution">
    <text evidence="3">The sequence shown here is derived from an EMBL/GenBank/DDBJ whole genome shotgun (WGS) entry which is preliminary data.</text>
</comment>
<protein>
    <submittedName>
        <fullName evidence="3">Uncharacterized protein</fullName>
    </submittedName>
</protein>
<dbReference type="EMBL" id="JAOYFB010000001">
    <property type="protein sequence ID" value="KAK4004080.1"/>
    <property type="molecule type" value="Genomic_DNA"/>
</dbReference>